<proteinExistence type="predicted"/>
<accession>A0ACC2H735</accession>
<evidence type="ECO:0000313" key="2">
    <source>
        <dbReference type="Proteomes" id="UP001157502"/>
    </source>
</evidence>
<organism evidence="1 2">
    <name type="scientific">Dallia pectoralis</name>
    <name type="common">Alaska blackfish</name>
    <dbReference type="NCBI Taxonomy" id="75939"/>
    <lineage>
        <taxon>Eukaryota</taxon>
        <taxon>Metazoa</taxon>
        <taxon>Chordata</taxon>
        <taxon>Craniata</taxon>
        <taxon>Vertebrata</taxon>
        <taxon>Euteleostomi</taxon>
        <taxon>Actinopterygii</taxon>
        <taxon>Neopterygii</taxon>
        <taxon>Teleostei</taxon>
        <taxon>Protacanthopterygii</taxon>
        <taxon>Esociformes</taxon>
        <taxon>Umbridae</taxon>
        <taxon>Dallia</taxon>
    </lineage>
</organism>
<dbReference type="EMBL" id="CM055732">
    <property type="protein sequence ID" value="KAJ8011565.1"/>
    <property type="molecule type" value="Genomic_DNA"/>
</dbReference>
<reference evidence="1" key="1">
    <citation type="submission" date="2021-05" db="EMBL/GenBank/DDBJ databases">
        <authorList>
            <person name="Pan Q."/>
            <person name="Jouanno E."/>
            <person name="Zahm M."/>
            <person name="Klopp C."/>
            <person name="Cabau C."/>
            <person name="Louis A."/>
            <person name="Berthelot C."/>
            <person name="Parey E."/>
            <person name="Roest Crollius H."/>
            <person name="Montfort J."/>
            <person name="Robinson-Rechavi M."/>
            <person name="Bouchez O."/>
            <person name="Lampietro C."/>
            <person name="Lopez Roques C."/>
            <person name="Donnadieu C."/>
            <person name="Postlethwait J."/>
            <person name="Bobe J."/>
            <person name="Dillon D."/>
            <person name="Chandos A."/>
            <person name="von Hippel F."/>
            <person name="Guiguen Y."/>
        </authorList>
    </citation>
    <scope>NUCLEOTIDE SEQUENCE</scope>
    <source>
        <strain evidence="1">YG-Jan2019</strain>
    </source>
</reference>
<sequence length="100" mass="11751">MDNEPRLVQVMREMRSEIRRLELENMGLKRVGNKLRRNATAPTFMAECKKSIIMTVRRYSIFQSLVLHHPADVTRVRRRSLNNSVSEAQRSDMGHHHVPK</sequence>
<protein>
    <submittedName>
        <fullName evidence="1">Uncharacterized protein</fullName>
    </submittedName>
</protein>
<comment type="caution">
    <text evidence="1">The sequence shown here is derived from an EMBL/GenBank/DDBJ whole genome shotgun (WGS) entry which is preliminary data.</text>
</comment>
<name>A0ACC2H735_DALPE</name>
<evidence type="ECO:0000313" key="1">
    <source>
        <dbReference type="EMBL" id="KAJ8011565.1"/>
    </source>
</evidence>
<gene>
    <name evidence="1" type="ORF">DPEC_G00059560</name>
</gene>
<keyword evidence="2" id="KW-1185">Reference proteome</keyword>
<dbReference type="Proteomes" id="UP001157502">
    <property type="component" value="Chromosome 5"/>
</dbReference>